<dbReference type="RefSeq" id="XP_060431976.1">
    <property type="nucleotide sequence ID" value="XM_060572312.1"/>
</dbReference>
<organism evidence="2 3">
    <name type="scientific">Colletotrichum godetiae</name>
    <dbReference type="NCBI Taxonomy" id="1209918"/>
    <lineage>
        <taxon>Eukaryota</taxon>
        <taxon>Fungi</taxon>
        <taxon>Dikarya</taxon>
        <taxon>Ascomycota</taxon>
        <taxon>Pezizomycotina</taxon>
        <taxon>Sordariomycetes</taxon>
        <taxon>Hypocreomycetidae</taxon>
        <taxon>Glomerellales</taxon>
        <taxon>Glomerellaceae</taxon>
        <taxon>Colletotrichum</taxon>
        <taxon>Colletotrichum acutatum species complex</taxon>
    </lineage>
</organism>
<evidence type="ECO:0000256" key="1">
    <source>
        <dbReference type="SAM" id="MobiDB-lite"/>
    </source>
</evidence>
<gene>
    <name evidence="2" type="ORF">BDP55DRAFT_63167</name>
</gene>
<reference evidence="2" key="1">
    <citation type="submission" date="2021-06" db="EMBL/GenBank/DDBJ databases">
        <title>Comparative genomics, transcriptomics and evolutionary studies reveal genomic signatures of adaptation to plant cell wall in hemibiotrophic fungi.</title>
        <authorList>
            <consortium name="DOE Joint Genome Institute"/>
            <person name="Baroncelli R."/>
            <person name="Diaz J.F."/>
            <person name="Benocci T."/>
            <person name="Peng M."/>
            <person name="Battaglia E."/>
            <person name="Haridas S."/>
            <person name="Andreopoulos W."/>
            <person name="Labutti K."/>
            <person name="Pangilinan J."/>
            <person name="Floch G.L."/>
            <person name="Makela M.R."/>
            <person name="Henrissat B."/>
            <person name="Grigoriev I.V."/>
            <person name="Crouch J.A."/>
            <person name="De Vries R.P."/>
            <person name="Sukno S.A."/>
            <person name="Thon M.R."/>
        </authorList>
    </citation>
    <scope>NUCLEOTIDE SEQUENCE</scope>
    <source>
        <strain evidence="2">CBS 193.32</strain>
    </source>
</reference>
<sequence>MHLLRIPLHNTPYLLGCDHGRCRCYEKINISQVLQNSGHSRCLPTRDIPLLLHAIPSHPIPSHAPVHGSQPNPQWGVSGQSGHTPPQTVSPKPVLLFLFRLSSLKYLSLQCCTSYPLVHWGLDSVCPSKSPGWTRLQQLWQLAFSLLLSLCIVFHISKTSPQQKPQQHHHQHPIFQSLTLSSSLPIRNPTWEKIRDHPGDAVHVLPTPPIVYLTVDLSNSRGPFGTSENR</sequence>
<proteinExistence type="predicted"/>
<evidence type="ECO:0000313" key="3">
    <source>
        <dbReference type="Proteomes" id="UP001224890"/>
    </source>
</evidence>
<dbReference type="EMBL" id="JAHMHR010000012">
    <property type="protein sequence ID" value="KAK1688281.1"/>
    <property type="molecule type" value="Genomic_DNA"/>
</dbReference>
<protein>
    <submittedName>
        <fullName evidence="2">Uncharacterized protein</fullName>
    </submittedName>
</protein>
<dbReference type="AlphaFoldDB" id="A0AAJ0AQ28"/>
<name>A0AAJ0AQ28_9PEZI</name>
<keyword evidence="3" id="KW-1185">Reference proteome</keyword>
<feature type="region of interest" description="Disordered" evidence="1">
    <location>
        <begin position="63"/>
        <end position="87"/>
    </location>
</feature>
<feature type="compositionally biased region" description="Polar residues" evidence="1">
    <location>
        <begin position="69"/>
        <end position="87"/>
    </location>
</feature>
<dbReference type="GeneID" id="85456838"/>
<evidence type="ECO:0000313" key="2">
    <source>
        <dbReference type="EMBL" id="KAK1688281.1"/>
    </source>
</evidence>
<accession>A0AAJ0AQ28</accession>
<dbReference type="Proteomes" id="UP001224890">
    <property type="component" value="Unassembled WGS sequence"/>
</dbReference>
<comment type="caution">
    <text evidence="2">The sequence shown here is derived from an EMBL/GenBank/DDBJ whole genome shotgun (WGS) entry which is preliminary data.</text>
</comment>